<proteinExistence type="predicted"/>
<dbReference type="Proteomes" id="UP000814033">
    <property type="component" value="Unassembled WGS sequence"/>
</dbReference>
<keyword evidence="2" id="KW-1185">Reference proteome</keyword>
<dbReference type="EMBL" id="MU276128">
    <property type="protein sequence ID" value="KAI0041354.1"/>
    <property type="molecule type" value="Genomic_DNA"/>
</dbReference>
<name>A0ACB8RBA8_9AGAM</name>
<protein>
    <submittedName>
        <fullName evidence="1">Uncharacterized protein</fullName>
    </submittedName>
</protein>
<comment type="caution">
    <text evidence="1">The sequence shown here is derived from an EMBL/GenBank/DDBJ whole genome shotgun (WGS) entry which is preliminary data.</text>
</comment>
<accession>A0ACB8RBA8</accession>
<reference evidence="1" key="1">
    <citation type="submission" date="2021-02" db="EMBL/GenBank/DDBJ databases">
        <authorList>
            <consortium name="DOE Joint Genome Institute"/>
            <person name="Ahrendt S."/>
            <person name="Looney B.P."/>
            <person name="Miyauchi S."/>
            <person name="Morin E."/>
            <person name="Drula E."/>
            <person name="Courty P.E."/>
            <person name="Chicoki N."/>
            <person name="Fauchery L."/>
            <person name="Kohler A."/>
            <person name="Kuo A."/>
            <person name="Labutti K."/>
            <person name="Pangilinan J."/>
            <person name="Lipzen A."/>
            <person name="Riley R."/>
            <person name="Andreopoulos W."/>
            <person name="He G."/>
            <person name="Johnson J."/>
            <person name="Barry K.W."/>
            <person name="Grigoriev I.V."/>
            <person name="Nagy L."/>
            <person name="Hibbett D."/>
            <person name="Henrissat B."/>
            <person name="Matheny P.B."/>
            <person name="Labbe J."/>
            <person name="Martin F."/>
        </authorList>
    </citation>
    <scope>NUCLEOTIDE SEQUENCE</scope>
    <source>
        <strain evidence="1">FP105234-sp</strain>
    </source>
</reference>
<evidence type="ECO:0000313" key="2">
    <source>
        <dbReference type="Proteomes" id="UP000814033"/>
    </source>
</evidence>
<reference evidence="1" key="2">
    <citation type="journal article" date="2022" name="New Phytol.">
        <title>Evolutionary transition to the ectomycorrhizal habit in the genomes of a hyperdiverse lineage of mushroom-forming fungi.</title>
        <authorList>
            <person name="Looney B."/>
            <person name="Miyauchi S."/>
            <person name="Morin E."/>
            <person name="Drula E."/>
            <person name="Courty P.E."/>
            <person name="Kohler A."/>
            <person name="Kuo A."/>
            <person name="LaButti K."/>
            <person name="Pangilinan J."/>
            <person name="Lipzen A."/>
            <person name="Riley R."/>
            <person name="Andreopoulos W."/>
            <person name="He G."/>
            <person name="Johnson J."/>
            <person name="Nolan M."/>
            <person name="Tritt A."/>
            <person name="Barry K.W."/>
            <person name="Grigoriev I.V."/>
            <person name="Nagy L.G."/>
            <person name="Hibbett D."/>
            <person name="Henrissat B."/>
            <person name="Matheny P.B."/>
            <person name="Labbe J."/>
            <person name="Martin F.M."/>
        </authorList>
    </citation>
    <scope>NUCLEOTIDE SEQUENCE</scope>
    <source>
        <strain evidence="1">FP105234-sp</strain>
    </source>
</reference>
<gene>
    <name evidence="1" type="ORF">FA95DRAFT_1611091</name>
</gene>
<organism evidence="1 2">
    <name type="scientific">Auriscalpium vulgare</name>
    <dbReference type="NCBI Taxonomy" id="40419"/>
    <lineage>
        <taxon>Eukaryota</taxon>
        <taxon>Fungi</taxon>
        <taxon>Dikarya</taxon>
        <taxon>Basidiomycota</taxon>
        <taxon>Agaricomycotina</taxon>
        <taxon>Agaricomycetes</taxon>
        <taxon>Russulales</taxon>
        <taxon>Auriscalpiaceae</taxon>
        <taxon>Auriscalpium</taxon>
    </lineage>
</organism>
<evidence type="ECO:0000313" key="1">
    <source>
        <dbReference type="EMBL" id="KAI0041354.1"/>
    </source>
</evidence>
<sequence length="409" mass="42522">MHSSTVAVLLLSIAAGQSAIAAPTQWTKVEARDAELDARTQNSRALLAVDERSLFSTVKDAAEKGIDDVGDVFFRRDEDEDDNDDHDDNDNDEQVQASRRTLDELLERELDERSFAALIPKLGKLLPHFIAPAAVAAGAGLAGIIGGSHHSSAASDAPAATATAPVDAPTAVGGTTVPAERNVVEYLAQRGVFEDYLANELSGRSFVSGIIQDTEKALPKILSNPKVKTAGKVLGGPIISGVIGGLTGGGSPAPPTVIIQSPPAPVGSAAAPSATSAPAARDIVDHLIQRELNDRSLTNLFKNPIVQELGGSAVENLVSKVFSGHGSKATASVITVQAPPAATAPAAANPAAAPPSRRLFFAGEEHLPVGFSNPDFLSQFSRPFPSSTAIAHRRDSDDNDVARVMSMFS</sequence>